<name>F4PKW9_CACFS</name>
<dbReference type="AlphaFoldDB" id="F4PKW9"/>
<feature type="region of interest" description="Disordered" evidence="1">
    <location>
        <begin position="116"/>
        <end position="185"/>
    </location>
</feature>
<feature type="compositionally biased region" description="Low complexity" evidence="1">
    <location>
        <begin position="77"/>
        <end position="88"/>
    </location>
</feature>
<protein>
    <submittedName>
        <fullName evidence="2">Uncharacterized protein</fullName>
    </submittedName>
</protein>
<organism evidence="2 3">
    <name type="scientific">Cavenderia fasciculata</name>
    <name type="common">Slime mold</name>
    <name type="synonym">Dictyostelium fasciculatum</name>
    <dbReference type="NCBI Taxonomy" id="261658"/>
    <lineage>
        <taxon>Eukaryota</taxon>
        <taxon>Amoebozoa</taxon>
        <taxon>Evosea</taxon>
        <taxon>Eumycetozoa</taxon>
        <taxon>Dictyostelia</taxon>
        <taxon>Acytosteliales</taxon>
        <taxon>Cavenderiaceae</taxon>
        <taxon>Cavenderia</taxon>
    </lineage>
</organism>
<dbReference type="KEGG" id="dfa:DFA_05323"/>
<evidence type="ECO:0000313" key="2">
    <source>
        <dbReference type="EMBL" id="EGG23191.1"/>
    </source>
</evidence>
<feature type="region of interest" description="Disordered" evidence="1">
    <location>
        <begin position="74"/>
        <end position="93"/>
    </location>
</feature>
<sequence>MTSFLIDRGIAKACVATASHDVIKQFPIFHRVHSYKGNQYLLDRNGSIKFNINPIIPPIGGLNRNVIFSIINPQQTNNNNNNSNSNSNRIDSPKLGQYIDINKKLQPSEDVIVAAPSPEEEEGFKQIPPEKPIYKDPRPMDPRETHPHPGTPPPNPNPPNPFPIPPKKLPPDARPDEQYPNPIPI</sequence>
<accession>F4PKW9</accession>
<reference evidence="3" key="1">
    <citation type="journal article" date="2011" name="Genome Res.">
        <title>Phylogeny-wide analysis of social amoeba genomes highlights ancient origins for complex intercellular communication.</title>
        <authorList>
            <person name="Heidel A.J."/>
            <person name="Lawal H.M."/>
            <person name="Felder M."/>
            <person name="Schilde C."/>
            <person name="Helps N.R."/>
            <person name="Tunggal B."/>
            <person name="Rivero F."/>
            <person name="John U."/>
            <person name="Schleicher M."/>
            <person name="Eichinger L."/>
            <person name="Platzer M."/>
            <person name="Noegel A.A."/>
            <person name="Schaap P."/>
            <person name="Gloeckner G."/>
        </authorList>
    </citation>
    <scope>NUCLEOTIDE SEQUENCE [LARGE SCALE GENOMIC DNA]</scope>
    <source>
        <strain evidence="3">SH3</strain>
    </source>
</reference>
<evidence type="ECO:0000313" key="3">
    <source>
        <dbReference type="Proteomes" id="UP000007797"/>
    </source>
</evidence>
<dbReference type="EMBL" id="GL883008">
    <property type="protein sequence ID" value="EGG23191.1"/>
    <property type="molecule type" value="Genomic_DNA"/>
</dbReference>
<gene>
    <name evidence="2" type="ORF">DFA_05323</name>
</gene>
<feature type="compositionally biased region" description="Basic and acidic residues" evidence="1">
    <location>
        <begin position="132"/>
        <end position="147"/>
    </location>
</feature>
<dbReference type="RefSeq" id="XP_004361042.1">
    <property type="nucleotide sequence ID" value="XM_004360985.1"/>
</dbReference>
<dbReference type="Proteomes" id="UP000007797">
    <property type="component" value="Unassembled WGS sequence"/>
</dbReference>
<feature type="compositionally biased region" description="Pro residues" evidence="1">
    <location>
        <begin position="149"/>
        <end position="168"/>
    </location>
</feature>
<evidence type="ECO:0000256" key="1">
    <source>
        <dbReference type="SAM" id="MobiDB-lite"/>
    </source>
</evidence>
<proteinExistence type="predicted"/>
<keyword evidence="3" id="KW-1185">Reference proteome</keyword>
<dbReference type="GeneID" id="14875689"/>